<dbReference type="Pfam" id="PF02782">
    <property type="entry name" value="FGGY_C"/>
    <property type="match status" value="1"/>
</dbReference>
<proteinExistence type="inferred from homology"/>
<sequence>MNNKDLILAIDNGTQSLKALVFDFQGNLVAGKQVPFNPYFSDQPGWAEQDPEIFWQALCQASRQLWKQATVNKERIAGVALTTQRGTVINVDRKGKPLRPAILWLDQRKTHGLPPLGGLRGLLFKIARLSDTVAYFKAEAEANWIRTYQPDLWEKTHKYLLLSGYLTYRLTGEFVDSTGCQVGYIPFDFKHLCWAPDWDWKWRCLPIERAMLPDLIQPGRILGNITKAASEATGIPRGLPLIAAAADKACEVLGSGSLEPSIGCLSYGTTATINVTHKKYVEPIPLLPPYPSAMPEYYAIEVQVFRGYWMINWFKEQFGHPERLKAEEQGLAPEALLEKLVEGIPPGSMGLMLQPYWTPGLKLPGPEAKGAIIGFGDVHTRAHLYRAIIEGLAYALREGKERIERRSRIPITSLRVSGGGSQSTNAMQITADLFGLPTAKPHLYETSGLGAAIDAAIGLGVYSDFKSAVNGMTRVGRVFEPNQENHKLYDELYHDIYKKMYKRLKPLYERIREITGYPP</sequence>
<comment type="caution">
    <text evidence="6">The sequence shown here is derived from an EMBL/GenBank/DDBJ whole genome shotgun (WGS) entry which is preliminary data.</text>
</comment>
<dbReference type="InterPro" id="IPR018485">
    <property type="entry name" value="FGGY_C"/>
</dbReference>
<keyword evidence="3 6" id="KW-0418">Kinase</keyword>
<dbReference type="Proteomes" id="UP000603434">
    <property type="component" value="Unassembled WGS sequence"/>
</dbReference>
<organism evidence="6 7">
    <name type="scientific">Candidatus Desulfatibia profunda</name>
    <dbReference type="NCBI Taxonomy" id="2841695"/>
    <lineage>
        <taxon>Bacteria</taxon>
        <taxon>Pseudomonadati</taxon>
        <taxon>Thermodesulfobacteriota</taxon>
        <taxon>Desulfobacteria</taxon>
        <taxon>Desulfobacterales</taxon>
        <taxon>Desulfobacterales incertae sedis</taxon>
        <taxon>Candidatus Desulfatibia</taxon>
    </lineage>
</organism>
<dbReference type="EMBL" id="JACNJH010000148">
    <property type="protein sequence ID" value="MBC8361752.1"/>
    <property type="molecule type" value="Genomic_DNA"/>
</dbReference>
<name>A0A8J6NT44_9BACT</name>
<feature type="domain" description="Carbohydrate kinase FGGY C-terminal" evidence="5">
    <location>
        <begin position="265"/>
        <end position="457"/>
    </location>
</feature>
<comment type="similarity">
    <text evidence="1">Belongs to the FGGY kinase family.</text>
</comment>
<dbReference type="CDD" id="cd07779">
    <property type="entry name" value="ASKHA_NBD_FGGY_YgcE-like"/>
    <property type="match status" value="1"/>
</dbReference>
<protein>
    <submittedName>
        <fullName evidence="6">FGGY-family carbohydrate kinase</fullName>
    </submittedName>
</protein>
<gene>
    <name evidence="6" type="ORF">H8E23_10170</name>
</gene>
<evidence type="ECO:0000313" key="6">
    <source>
        <dbReference type="EMBL" id="MBC8361752.1"/>
    </source>
</evidence>
<feature type="domain" description="Carbohydrate kinase FGGY N-terminal" evidence="4">
    <location>
        <begin position="7"/>
        <end position="254"/>
    </location>
</feature>
<evidence type="ECO:0000259" key="4">
    <source>
        <dbReference type="Pfam" id="PF00370"/>
    </source>
</evidence>
<keyword evidence="2" id="KW-0808">Transferase</keyword>
<dbReference type="PIRSF" id="PIRSF000538">
    <property type="entry name" value="GlpK"/>
    <property type="match status" value="1"/>
</dbReference>
<dbReference type="InterPro" id="IPR000577">
    <property type="entry name" value="Carb_kinase_FGGY"/>
</dbReference>
<dbReference type="SUPFAM" id="SSF53067">
    <property type="entry name" value="Actin-like ATPase domain"/>
    <property type="match status" value="2"/>
</dbReference>
<dbReference type="Pfam" id="PF00370">
    <property type="entry name" value="FGGY_N"/>
    <property type="match status" value="1"/>
</dbReference>
<evidence type="ECO:0000313" key="7">
    <source>
        <dbReference type="Proteomes" id="UP000603434"/>
    </source>
</evidence>
<evidence type="ECO:0000259" key="5">
    <source>
        <dbReference type="Pfam" id="PF02782"/>
    </source>
</evidence>
<accession>A0A8J6NT44</accession>
<evidence type="ECO:0000256" key="2">
    <source>
        <dbReference type="ARBA" id="ARBA00022679"/>
    </source>
</evidence>
<dbReference type="PANTHER" id="PTHR43095:SF5">
    <property type="entry name" value="XYLULOSE KINASE"/>
    <property type="match status" value="1"/>
</dbReference>
<evidence type="ECO:0000256" key="1">
    <source>
        <dbReference type="ARBA" id="ARBA00009156"/>
    </source>
</evidence>
<reference evidence="6 7" key="1">
    <citation type="submission" date="2020-08" db="EMBL/GenBank/DDBJ databases">
        <title>Bridging the membrane lipid divide: bacteria of the FCB group superphylum have the potential to synthesize archaeal ether lipids.</title>
        <authorList>
            <person name="Villanueva L."/>
            <person name="Von Meijenfeldt F.A.B."/>
            <person name="Westbye A.B."/>
            <person name="Yadav S."/>
            <person name="Hopmans E.C."/>
            <person name="Dutilh B.E."/>
            <person name="Sinninghe Damste J.S."/>
        </authorList>
    </citation>
    <scope>NUCLEOTIDE SEQUENCE [LARGE SCALE GENOMIC DNA]</scope>
    <source>
        <strain evidence="6">NIOZ-UU30</strain>
    </source>
</reference>
<evidence type="ECO:0000256" key="3">
    <source>
        <dbReference type="ARBA" id="ARBA00022777"/>
    </source>
</evidence>
<dbReference type="InterPro" id="IPR050406">
    <property type="entry name" value="FGGY_Carb_Kinase"/>
</dbReference>
<dbReference type="Gene3D" id="3.30.420.40">
    <property type="match status" value="2"/>
</dbReference>
<dbReference type="InterPro" id="IPR043129">
    <property type="entry name" value="ATPase_NBD"/>
</dbReference>
<dbReference type="GO" id="GO:0016301">
    <property type="term" value="F:kinase activity"/>
    <property type="evidence" value="ECO:0007669"/>
    <property type="project" value="UniProtKB-KW"/>
</dbReference>
<dbReference type="GO" id="GO:0005975">
    <property type="term" value="P:carbohydrate metabolic process"/>
    <property type="evidence" value="ECO:0007669"/>
    <property type="project" value="InterPro"/>
</dbReference>
<dbReference type="AlphaFoldDB" id="A0A8J6NT44"/>
<dbReference type="InterPro" id="IPR018484">
    <property type="entry name" value="FGGY_N"/>
</dbReference>
<dbReference type="PANTHER" id="PTHR43095">
    <property type="entry name" value="SUGAR KINASE"/>
    <property type="match status" value="1"/>
</dbReference>